<gene>
    <name evidence="2" type="ORF">OZSIB_3553</name>
</gene>
<dbReference type="Gene3D" id="3.40.50.11970">
    <property type="match status" value="1"/>
</dbReference>
<proteinExistence type="predicted"/>
<dbReference type="EMBL" id="QOQW01000008">
    <property type="protein sequence ID" value="RCK80049.1"/>
    <property type="molecule type" value="Genomic_DNA"/>
</dbReference>
<dbReference type="PANTHER" id="PTHR37835">
    <property type="entry name" value="ALPHA-CLOSTRIPAIN"/>
    <property type="match status" value="1"/>
</dbReference>
<evidence type="ECO:0000313" key="3">
    <source>
        <dbReference type="Proteomes" id="UP000252355"/>
    </source>
</evidence>
<dbReference type="Proteomes" id="UP000252355">
    <property type="component" value="Unassembled WGS sequence"/>
</dbReference>
<accession>A0A367ZQM3</accession>
<dbReference type="AlphaFoldDB" id="A0A367ZQM3"/>
<dbReference type="PANTHER" id="PTHR37835:SF1">
    <property type="entry name" value="ALPHA-CLOSTRIPAIN"/>
    <property type="match status" value="1"/>
</dbReference>
<reference evidence="2 3" key="1">
    <citation type="submission" date="2018-05" db="EMBL/GenBank/DDBJ databases">
        <title>A metagenomic window into the 2 km-deep terrestrial subsurface aquifer revealed taxonomically and functionally diverse microbial community comprising novel uncultured bacterial lineages.</title>
        <authorList>
            <person name="Kadnikov V.V."/>
            <person name="Mardanov A.V."/>
            <person name="Beletsky A.V."/>
            <person name="Banks D."/>
            <person name="Pimenov N.V."/>
            <person name="Frank Y.A."/>
            <person name="Karnachuk O.V."/>
            <person name="Ravin N.V."/>
        </authorList>
    </citation>
    <scope>NUCLEOTIDE SEQUENCE [LARGE SCALE GENOMIC DNA]</scope>
    <source>
        <strain evidence="2">BY5</strain>
    </source>
</reference>
<name>A0A367ZQM3_9BACT</name>
<protein>
    <submittedName>
        <fullName evidence="2">Clostripain</fullName>
    </submittedName>
</protein>
<organism evidence="2 3">
    <name type="scientific">Candidatus Ozemobacter sibiricus</name>
    <dbReference type="NCBI Taxonomy" id="2268124"/>
    <lineage>
        <taxon>Bacteria</taxon>
        <taxon>Candidatus Ozemobacteria</taxon>
        <taxon>Candidatus Ozemobacterales</taxon>
        <taxon>Candidatus Ozemobacteraceae</taxon>
        <taxon>Candidatus Ozemobacter</taxon>
    </lineage>
</organism>
<dbReference type="Pfam" id="PF03415">
    <property type="entry name" value="Peptidase_C11"/>
    <property type="match status" value="1"/>
</dbReference>
<feature type="signal peptide" evidence="1">
    <location>
        <begin position="1"/>
        <end position="23"/>
    </location>
</feature>
<keyword evidence="1" id="KW-0732">Signal</keyword>
<evidence type="ECO:0000256" key="1">
    <source>
        <dbReference type="SAM" id="SignalP"/>
    </source>
</evidence>
<comment type="caution">
    <text evidence="2">The sequence shown here is derived from an EMBL/GenBank/DDBJ whole genome shotgun (WGS) entry which is preliminary data.</text>
</comment>
<sequence length="464" mass="50310">MKRVASITLPLLLIIAIVLPSFAEEPAVAPTPKEWTLAVFLNGDNNLDPFGIEDMKEMSAIGSNDWLNMVVLMDRENGPAALYYIEKGNIKKLKDMGELDMGDYRQLIGFARLVARDFPAKRYILGIWNHGSGWKNAAKKVFRGISYDDQSGNHITTAQLGIALREIKGIFGHNIDILNFDACLMQMAEVVYVCRGSVDYIVASEEVEPGKGTPYDDVFKHLTATIKTDTFVKAWVKAFVSSYSGGSQGIDDCTQSGINVAAMEGVYDAINGFAKAAMGGKFNAQFAQALQQVQRFAYPENVDLIHLATLLKGSITETGMQTACGKLIGACQTAIIANGSNGAGLRNAKGLAIYLPHDYYLESGYTNLEFAKATMWDEMILDLGKKSIAAALVASVESGDLSELRKFVANAAEQNPDVTAFVIQELNFRLYSEGGLPASLVEEVRALLAQLQGSVSPSGARASR</sequence>
<feature type="chain" id="PRO_5017034489" evidence="1">
    <location>
        <begin position="24"/>
        <end position="464"/>
    </location>
</feature>
<evidence type="ECO:0000313" key="2">
    <source>
        <dbReference type="EMBL" id="RCK80049.1"/>
    </source>
</evidence>
<dbReference type="InterPro" id="IPR005077">
    <property type="entry name" value="Peptidase_C11"/>
</dbReference>